<evidence type="ECO:0000313" key="3">
    <source>
        <dbReference type="WBParaSite" id="Hba_21166"/>
    </source>
</evidence>
<dbReference type="WBParaSite" id="Hba_21166">
    <property type="protein sequence ID" value="Hba_21166"/>
    <property type="gene ID" value="Hba_21166"/>
</dbReference>
<protein>
    <submittedName>
        <fullName evidence="3">LITAF domain-containing protein</fullName>
    </submittedName>
</protein>
<proteinExistence type="predicted"/>
<accession>A0A1I7XUH6</accession>
<evidence type="ECO:0000313" key="2">
    <source>
        <dbReference type="Proteomes" id="UP000095283"/>
    </source>
</evidence>
<dbReference type="AlphaFoldDB" id="A0A1I7XUH6"/>
<keyword evidence="2" id="KW-1185">Reference proteome</keyword>
<evidence type="ECO:0000256" key="1">
    <source>
        <dbReference type="SAM" id="MobiDB-lite"/>
    </source>
</evidence>
<sequence length="147" mass="15808">MAKDTSMSSFAKSSASDQHHLSGSELLAGNQAGIAEIPQSPTFGTSKSKHENFAKDDVEKSQNEGIFLREPLPSIPKQPQSAPIVPLVTTTKAVVHCAACNQMDINDPTEDCRSSVPMPCARSDGGEILCLTKQTQMTNCVYYFSIS</sequence>
<feature type="region of interest" description="Disordered" evidence="1">
    <location>
        <begin position="1"/>
        <end position="62"/>
    </location>
</feature>
<name>A0A1I7XUH6_HETBA</name>
<organism evidence="2 3">
    <name type="scientific">Heterorhabditis bacteriophora</name>
    <name type="common">Entomopathogenic nematode worm</name>
    <dbReference type="NCBI Taxonomy" id="37862"/>
    <lineage>
        <taxon>Eukaryota</taxon>
        <taxon>Metazoa</taxon>
        <taxon>Ecdysozoa</taxon>
        <taxon>Nematoda</taxon>
        <taxon>Chromadorea</taxon>
        <taxon>Rhabditida</taxon>
        <taxon>Rhabditina</taxon>
        <taxon>Rhabditomorpha</taxon>
        <taxon>Strongyloidea</taxon>
        <taxon>Heterorhabditidae</taxon>
        <taxon>Heterorhabditis</taxon>
    </lineage>
</organism>
<reference evidence="3" key="1">
    <citation type="submission" date="2016-11" db="UniProtKB">
        <authorList>
            <consortium name="WormBaseParasite"/>
        </authorList>
    </citation>
    <scope>IDENTIFICATION</scope>
</reference>
<feature type="compositionally biased region" description="Low complexity" evidence="1">
    <location>
        <begin position="1"/>
        <end position="16"/>
    </location>
</feature>
<feature type="compositionally biased region" description="Basic and acidic residues" evidence="1">
    <location>
        <begin position="48"/>
        <end position="62"/>
    </location>
</feature>
<dbReference type="Proteomes" id="UP000095283">
    <property type="component" value="Unplaced"/>
</dbReference>